<reference evidence="2" key="2">
    <citation type="journal article" date="2021" name="PeerJ">
        <title>Extensive microbial diversity within the chicken gut microbiome revealed by metagenomics and culture.</title>
        <authorList>
            <person name="Gilroy R."/>
            <person name="Ravi A."/>
            <person name="Getino M."/>
            <person name="Pursley I."/>
            <person name="Horton D.L."/>
            <person name="Alikhan N.F."/>
            <person name="Baker D."/>
            <person name="Gharbi K."/>
            <person name="Hall N."/>
            <person name="Watson M."/>
            <person name="Adriaenssens E.M."/>
            <person name="Foster-Nyarko E."/>
            <person name="Jarju S."/>
            <person name="Secka A."/>
            <person name="Antonio M."/>
            <person name="Oren A."/>
            <person name="Chaudhuri R.R."/>
            <person name="La Ragione R."/>
            <person name="Hildebrand F."/>
            <person name="Pallen M.J."/>
        </authorList>
    </citation>
    <scope>NUCLEOTIDE SEQUENCE</scope>
    <source>
        <strain evidence="2">ChiGjej2B2-12916</strain>
    </source>
</reference>
<evidence type="ECO:0000313" key="3">
    <source>
        <dbReference type="Proteomes" id="UP000886879"/>
    </source>
</evidence>
<comment type="caution">
    <text evidence="2">The sequence shown here is derived from an EMBL/GenBank/DDBJ whole genome shotgun (WGS) entry which is preliminary data.</text>
</comment>
<sequence>MQKNRTSAPLLRGVRQGIALFLTAVALWIVYLTADPAVALEKLKQLAQLDQLTAALVNLELPWDTQPSTPLWQQVILGQSSLLAGAAQATPAPVATEAPQPTATPQPEAEEQEETPEEPPAQTTTAPDGIIPSTLKATDSPVYATYDTVSIRNYTDYALDVKALLEAAPKLTPAQEGPDILIYHSHATEAYTMDGTDMYEESDSYRTLNTEQNMVRVGTEMTKILEAAGLEVIHDTTLYDYPDYNDAYNRSSQAVKETLDKYPSIRLVIDVHRDALVANDGTIYKTVAGTVENCAQVMMVMGTDSLGQTHPNWRVNLSLATSIQKALADKWSTLARPIALRTSRFNQHYSTGCLLVEIGSHGNTLQEAITAGRLFARTIADLFQKQ</sequence>
<reference evidence="2" key="1">
    <citation type="submission" date="2020-10" db="EMBL/GenBank/DDBJ databases">
        <authorList>
            <person name="Gilroy R."/>
        </authorList>
    </citation>
    <scope>NUCLEOTIDE SEQUENCE</scope>
    <source>
        <strain evidence="2">ChiGjej2B2-12916</strain>
    </source>
</reference>
<dbReference type="AlphaFoldDB" id="A0A9D0YTP1"/>
<feature type="compositionally biased region" description="Acidic residues" evidence="1">
    <location>
        <begin position="108"/>
        <end position="117"/>
    </location>
</feature>
<name>A0A9D0YTP1_9FIRM</name>
<feature type="compositionally biased region" description="Low complexity" evidence="1">
    <location>
        <begin position="88"/>
        <end position="107"/>
    </location>
</feature>
<accession>A0A9D0YTP1</accession>
<dbReference type="Pfam" id="PF07454">
    <property type="entry name" value="SpoIIP"/>
    <property type="match status" value="1"/>
</dbReference>
<feature type="region of interest" description="Disordered" evidence="1">
    <location>
        <begin position="88"/>
        <end position="134"/>
    </location>
</feature>
<protein>
    <submittedName>
        <fullName evidence="2">Stage II sporulation protein P</fullName>
    </submittedName>
</protein>
<dbReference type="InterPro" id="IPR010897">
    <property type="entry name" value="Spore_II_P"/>
</dbReference>
<organism evidence="2 3">
    <name type="scientific">Candidatus Enterenecus faecium</name>
    <dbReference type="NCBI Taxonomy" id="2840780"/>
    <lineage>
        <taxon>Bacteria</taxon>
        <taxon>Bacillati</taxon>
        <taxon>Bacillota</taxon>
        <taxon>Clostridia</taxon>
        <taxon>Eubacteriales</taxon>
        <taxon>Candidatus Enterenecus</taxon>
    </lineage>
</organism>
<proteinExistence type="predicted"/>
<dbReference type="Proteomes" id="UP000886879">
    <property type="component" value="Unassembled WGS sequence"/>
</dbReference>
<evidence type="ECO:0000256" key="1">
    <source>
        <dbReference type="SAM" id="MobiDB-lite"/>
    </source>
</evidence>
<evidence type="ECO:0000313" key="2">
    <source>
        <dbReference type="EMBL" id="HIQ61889.1"/>
    </source>
</evidence>
<gene>
    <name evidence="2" type="ORF">IAD31_09930</name>
</gene>
<dbReference type="NCBIfam" id="TIGR02867">
    <property type="entry name" value="spore_II_P"/>
    <property type="match status" value="1"/>
</dbReference>
<dbReference type="EMBL" id="DVFO01000106">
    <property type="protein sequence ID" value="HIQ61889.1"/>
    <property type="molecule type" value="Genomic_DNA"/>
</dbReference>